<comment type="caution">
    <text evidence="1">The sequence shown here is derived from an EMBL/GenBank/DDBJ whole genome shotgun (WGS) entry which is preliminary data.</text>
</comment>
<dbReference type="AlphaFoldDB" id="A0AA39IGE5"/>
<protein>
    <submittedName>
        <fullName evidence="1">Uncharacterized protein</fullName>
    </submittedName>
</protein>
<organism evidence="1 2">
    <name type="scientific">Steinernema hermaphroditum</name>
    <dbReference type="NCBI Taxonomy" id="289476"/>
    <lineage>
        <taxon>Eukaryota</taxon>
        <taxon>Metazoa</taxon>
        <taxon>Ecdysozoa</taxon>
        <taxon>Nematoda</taxon>
        <taxon>Chromadorea</taxon>
        <taxon>Rhabditida</taxon>
        <taxon>Tylenchina</taxon>
        <taxon>Panagrolaimomorpha</taxon>
        <taxon>Strongyloidoidea</taxon>
        <taxon>Steinernematidae</taxon>
        <taxon>Steinernema</taxon>
    </lineage>
</organism>
<dbReference type="Proteomes" id="UP001175271">
    <property type="component" value="Unassembled WGS sequence"/>
</dbReference>
<dbReference type="EMBL" id="JAUCMV010000001">
    <property type="protein sequence ID" value="KAK0423086.1"/>
    <property type="molecule type" value="Genomic_DNA"/>
</dbReference>
<gene>
    <name evidence="1" type="ORF">QR680_007961</name>
</gene>
<proteinExistence type="predicted"/>
<evidence type="ECO:0000313" key="2">
    <source>
        <dbReference type="Proteomes" id="UP001175271"/>
    </source>
</evidence>
<keyword evidence="2" id="KW-1185">Reference proteome</keyword>
<accession>A0AA39IGE5</accession>
<evidence type="ECO:0000313" key="1">
    <source>
        <dbReference type="EMBL" id="KAK0423086.1"/>
    </source>
</evidence>
<name>A0AA39IGE5_9BILA</name>
<reference evidence="1" key="1">
    <citation type="submission" date="2023-06" db="EMBL/GenBank/DDBJ databases">
        <title>Genomic analysis of the entomopathogenic nematode Steinernema hermaphroditum.</title>
        <authorList>
            <person name="Schwarz E.M."/>
            <person name="Heppert J.K."/>
            <person name="Baniya A."/>
            <person name="Schwartz H.T."/>
            <person name="Tan C.-H."/>
            <person name="Antoshechkin I."/>
            <person name="Sternberg P.W."/>
            <person name="Goodrich-Blair H."/>
            <person name="Dillman A.R."/>
        </authorList>
    </citation>
    <scope>NUCLEOTIDE SEQUENCE</scope>
    <source>
        <strain evidence="1">PS9179</strain>
        <tissue evidence="1">Whole animal</tissue>
    </source>
</reference>
<sequence length="87" mass="10334">MSQRVFASADDRIVIAYALCINDDSHNPRRTEFIEMIRALHPPVVEQRAREIFNQMNRLQWPDRRRRIFAAMSGLASGMERTPRRHR</sequence>